<dbReference type="AlphaFoldDB" id="A0A0F9V0G2"/>
<dbReference type="GO" id="GO:0004519">
    <property type="term" value="F:endonuclease activity"/>
    <property type="evidence" value="ECO:0007669"/>
    <property type="project" value="InterPro"/>
</dbReference>
<dbReference type="InterPro" id="IPR003615">
    <property type="entry name" value="HNH_nuc"/>
</dbReference>
<dbReference type="GO" id="GO:0003676">
    <property type="term" value="F:nucleic acid binding"/>
    <property type="evidence" value="ECO:0007669"/>
    <property type="project" value="InterPro"/>
</dbReference>
<organism evidence="2">
    <name type="scientific">marine sediment metagenome</name>
    <dbReference type="NCBI Taxonomy" id="412755"/>
    <lineage>
        <taxon>unclassified sequences</taxon>
        <taxon>metagenomes</taxon>
        <taxon>ecological metagenomes</taxon>
    </lineage>
</organism>
<dbReference type="InterPro" id="IPR002711">
    <property type="entry name" value="HNH"/>
</dbReference>
<dbReference type="GO" id="GO:0008270">
    <property type="term" value="F:zinc ion binding"/>
    <property type="evidence" value="ECO:0007669"/>
    <property type="project" value="InterPro"/>
</dbReference>
<dbReference type="EMBL" id="LAZR01000057">
    <property type="protein sequence ID" value="KKN97464.1"/>
    <property type="molecule type" value="Genomic_DNA"/>
</dbReference>
<comment type="caution">
    <text evidence="2">The sequence shown here is derived from an EMBL/GenBank/DDBJ whole genome shotgun (WGS) entry which is preliminary data.</text>
</comment>
<accession>A0A0F9V0G2</accession>
<dbReference type="Gene3D" id="1.10.30.50">
    <property type="match status" value="1"/>
</dbReference>
<proteinExistence type="predicted"/>
<reference evidence="2" key="1">
    <citation type="journal article" date="2015" name="Nature">
        <title>Complex archaea that bridge the gap between prokaryotes and eukaryotes.</title>
        <authorList>
            <person name="Spang A."/>
            <person name="Saw J.H."/>
            <person name="Jorgensen S.L."/>
            <person name="Zaremba-Niedzwiedzka K."/>
            <person name="Martijn J."/>
            <person name="Lind A.E."/>
            <person name="van Eijk R."/>
            <person name="Schleper C."/>
            <person name="Guy L."/>
            <person name="Ettema T.J."/>
        </authorList>
    </citation>
    <scope>NUCLEOTIDE SEQUENCE</scope>
</reference>
<dbReference type="InterPro" id="IPR052892">
    <property type="entry name" value="NA-targeting_endonuclease"/>
</dbReference>
<gene>
    <name evidence="2" type="ORF">LCGC14_0155830</name>
</gene>
<dbReference type="SMART" id="SM00507">
    <property type="entry name" value="HNHc"/>
    <property type="match status" value="1"/>
</dbReference>
<evidence type="ECO:0000313" key="2">
    <source>
        <dbReference type="EMBL" id="KKN97464.1"/>
    </source>
</evidence>
<dbReference type="PANTHER" id="PTHR33877:SF2">
    <property type="entry name" value="OS07G0170200 PROTEIN"/>
    <property type="match status" value="1"/>
</dbReference>
<name>A0A0F9V0G2_9ZZZZ</name>
<dbReference type="Pfam" id="PF01844">
    <property type="entry name" value="HNH"/>
    <property type="match status" value="1"/>
</dbReference>
<feature type="domain" description="HNH nuclease" evidence="1">
    <location>
        <begin position="35"/>
        <end position="86"/>
    </location>
</feature>
<sequence>MPIRPERHKPAEQIAKRHDVALTWGQGRGGRPWRRKRDAVLARDLYTCQVCSKISDELEVDHIKPKAHGGDDSMTNLRAICVPCHKIKTTQEGGRHTGGPVQLKKVL</sequence>
<evidence type="ECO:0000259" key="1">
    <source>
        <dbReference type="SMART" id="SM00507"/>
    </source>
</evidence>
<dbReference type="CDD" id="cd00085">
    <property type="entry name" value="HNHc"/>
    <property type="match status" value="1"/>
</dbReference>
<protein>
    <recommendedName>
        <fullName evidence="1">HNH nuclease domain-containing protein</fullName>
    </recommendedName>
</protein>
<dbReference type="PANTHER" id="PTHR33877">
    <property type="entry name" value="SLL1193 PROTEIN"/>
    <property type="match status" value="1"/>
</dbReference>